<organism evidence="5 6">
    <name type="scientific">Exophiala mesophila</name>
    <name type="common">Black yeast-like fungus</name>
    <dbReference type="NCBI Taxonomy" id="212818"/>
    <lineage>
        <taxon>Eukaryota</taxon>
        <taxon>Fungi</taxon>
        <taxon>Dikarya</taxon>
        <taxon>Ascomycota</taxon>
        <taxon>Pezizomycotina</taxon>
        <taxon>Eurotiomycetes</taxon>
        <taxon>Chaetothyriomycetidae</taxon>
        <taxon>Chaetothyriales</taxon>
        <taxon>Herpotrichiellaceae</taxon>
        <taxon>Exophiala</taxon>
    </lineage>
</organism>
<gene>
    <name evidence="5" type="ORF">B0A52_00001</name>
</gene>
<comment type="cofactor">
    <cofactor evidence="1">
        <name>heme</name>
        <dbReference type="ChEBI" id="CHEBI:30413"/>
    </cofactor>
</comment>
<evidence type="ECO:0000256" key="2">
    <source>
        <dbReference type="ARBA" id="ARBA00010617"/>
    </source>
</evidence>
<dbReference type="Pfam" id="PF00067">
    <property type="entry name" value="p450"/>
    <property type="match status" value="1"/>
</dbReference>
<reference evidence="5 6" key="1">
    <citation type="submission" date="2017-03" db="EMBL/GenBank/DDBJ databases">
        <title>Genomes of endolithic fungi from Antarctica.</title>
        <authorList>
            <person name="Coleine C."/>
            <person name="Masonjones S."/>
            <person name="Stajich J.E."/>
        </authorList>
    </citation>
    <scope>NUCLEOTIDE SEQUENCE [LARGE SCALE GENOMIC DNA]</scope>
    <source>
        <strain evidence="5 6">CCFEE 6314</strain>
    </source>
</reference>
<dbReference type="Gene3D" id="1.10.630.10">
    <property type="entry name" value="Cytochrome P450"/>
    <property type="match status" value="1"/>
</dbReference>
<dbReference type="PANTHER" id="PTHR24305:SF232">
    <property type="entry name" value="P450, PUTATIVE (EUROFUNG)-RELATED"/>
    <property type="match status" value="1"/>
</dbReference>
<name>A0A438NIT4_EXOME</name>
<comment type="similarity">
    <text evidence="2">Belongs to the cytochrome P450 family.</text>
</comment>
<evidence type="ECO:0000313" key="6">
    <source>
        <dbReference type="Proteomes" id="UP000288859"/>
    </source>
</evidence>
<dbReference type="GO" id="GO:0016705">
    <property type="term" value="F:oxidoreductase activity, acting on paired donors, with incorporation or reduction of molecular oxygen"/>
    <property type="evidence" value="ECO:0007669"/>
    <property type="project" value="InterPro"/>
</dbReference>
<dbReference type="InterPro" id="IPR001128">
    <property type="entry name" value="Cyt_P450"/>
</dbReference>
<keyword evidence="3" id="KW-0479">Metal-binding</keyword>
<proteinExistence type="inferred from homology"/>
<dbReference type="InterPro" id="IPR050121">
    <property type="entry name" value="Cytochrome_P450_monoxygenase"/>
</dbReference>
<dbReference type="GO" id="GO:0004497">
    <property type="term" value="F:monooxygenase activity"/>
    <property type="evidence" value="ECO:0007669"/>
    <property type="project" value="InterPro"/>
</dbReference>
<dbReference type="PANTHER" id="PTHR24305">
    <property type="entry name" value="CYTOCHROME P450"/>
    <property type="match status" value="1"/>
</dbReference>
<dbReference type="AlphaFoldDB" id="A0A438NIT4"/>
<evidence type="ECO:0000256" key="4">
    <source>
        <dbReference type="ARBA" id="ARBA00023004"/>
    </source>
</evidence>
<evidence type="ECO:0000256" key="3">
    <source>
        <dbReference type="ARBA" id="ARBA00022723"/>
    </source>
</evidence>
<dbReference type="GO" id="GO:0005506">
    <property type="term" value="F:iron ion binding"/>
    <property type="evidence" value="ECO:0007669"/>
    <property type="project" value="InterPro"/>
</dbReference>
<dbReference type="PRINTS" id="PR00463">
    <property type="entry name" value="EP450I"/>
</dbReference>
<dbReference type="InterPro" id="IPR036396">
    <property type="entry name" value="Cyt_P450_sf"/>
</dbReference>
<dbReference type="InterPro" id="IPR002401">
    <property type="entry name" value="Cyt_P450_E_grp-I"/>
</dbReference>
<protein>
    <recommendedName>
        <fullName evidence="7">Cytochrome P450</fullName>
    </recommendedName>
</protein>
<evidence type="ECO:0000313" key="5">
    <source>
        <dbReference type="EMBL" id="RVX75645.1"/>
    </source>
</evidence>
<keyword evidence="4" id="KW-0408">Iron</keyword>
<dbReference type="SUPFAM" id="SSF48264">
    <property type="entry name" value="Cytochrome P450"/>
    <property type="match status" value="1"/>
</dbReference>
<dbReference type="EMBL" id="NAJM01000001">
    <property type="protein sequence ID" value="RVX75645.1"/>
    <property type="molecule type" value="Genomic_DNA"/>
</dbReference>
<dbReference type="CDD" id="cd11060">
    <property type="entry name" value="CYP57A1-like"/>
    <property type="match status" value="1"/>
</dbReference>
<dbReference type="OrthoDB" id="3934656at2759"/>
<dbReference type="Proteomes" id="UP000288859">
    <property type="component" value="Unassembled WGS sequence"/>
</dbReference>
<dbReference type="VEuPathDB" id="FungiDB:PV10_01947"/>
<sequence length="423" mass="49043">MIPVIYGAGSKYVKTAFYSTMVPTYKDEPLDSVFSARDPEYHRRLKRPVAQLFSMSNMRNYEPYADECTDIFIKTMLELQGQKIDLSDWLQWYAFDVIGCITFQRRFGFMEQRRDIDNMMRETRAALSYFKVVGQYPALHSWTMGNRRVVNMIKRFLPDMPDALSRFLEITDHEIKRYDEEGKTGEGARTDLLAQIRSKQQISENINHKDLVNHLSNNILAGSDTTAIALRSCFYYLIKTPSAYHKLQTELDQADARGELSRYITHEESMRLPYLQAVIKEALRIHPGIGFPLERYVPEGGVTVCGVHLPAGTNISMSAPTVHYDPAIYGSDVDIFRPERWIESPLEQIREMDRCFLAFGQGKFLPQIMRQFDLEWASDEAEWKTDAAWLWVQSGLIVRFKQREQKTRETEDVVQPAVESIKL</sequence>
<comment type="caution">
    <text evidence="5">The sequence shown here is derived from an EMBL/GenBank/DDBJ whole genome shotgun (WGS) entry which is preliminary data.</text>
</comment>
<evidence type="ECO:0000256" key="1">
    <source>
        <dbReference type="ARBA" id="ARBA00001971"/>
    </source>
</evidence>
<evidence type="ECO:0008006" key="7">
    <source>
        <dbReference type="Google" id="ProtNLM"/>
    </source>
</evidence>
<dbReference type="GO" id="GO:0020037">
    <property type="term" value="F:heme binding"/>
    <property type="evidence" value="ECO:0007669"/>
    <property type="project" value="InterPro"/>
</dbReference>
<accession>A0A438NIT4</accession>